<dbReference type="CDD" id="cd00037">
    <property type="entry name" value="CLECT"/>
    <property type="match status" value="1"/>
</dbReference>
<dbReference type="Proteomes" id="UP000095280">
    <property type="component" value="Unplaced"/>
</dbReference>
<dbReference type="WBParaSite" id="maker-unitig_38560-snap-gene-0.2-mRNA-1">
    <property type="protein sequence ID" value="maker-unitig_38560-snap-gene-0.2-mRNA-1"/>
    <property type="gene ID" value="maker-unitig_38560-snap-gene-0.2"/>
</dbReference>
<dbReference type="InterPro" id="IPR001304">
    <property type="entry name" value="C-type_lectin-like"/>
</dbReference>
<organism evidence="2 3">
    <name type="scientific">Macrostomum lignano</name>
    <dbReference type="NCBI Taxonomy" id="282301"/>
    <lineage>
        <taxon>Eukaryota</taxon>
        <taxon>Metazoa</taxon>
        <taxon>Spiralia</taxon>
        <taxon>Lophotrochozoa</taxon>
        <taxon>Platyhelminthes</taxon>
        <taxon>Rhabditophora</taxon>
        <taxon>Macrostomorpha</taxon>
        <taxon>Macrostomida</taxon>
        <taxon>Macrostomidae</taxon>
        <taxon>Macrostomum</taxon>
    </lineage>
</organism>
<evidence type="ECO:0000313" key="2">
    <source>
        <dbReference type="Proteomes" id="UP000095280"/>
    </source>
</evidence>
<dbReference type="Gene3D" id="3.10.100.10">
    <property type="entry name" value="Mannose-Binding Protein A, subunit A"/>
    <property type="match status" value="1"/>
</dbReference>
<keyword evidence="2" id="KW-1185">Reference proteome</keyword>
<sequence length="402" mass="45281">AVGAAVCPSGWMSYGSYCYELSTVLAGPFKRREPHVRTLAATCCGRRRRRNWTGRLQAVADTGALGRCNWGSVATAARRIGWIGGRSDCSDSQQSSDLIWLMDGSPLVVPWQAQTESNDFVSLTKHEPHPGLGRILKTDKKFPMQDEFSNSEREAFLKASATFWSRDPTEESHEAVSDCRRRDPSAHLLWVTSQAEMDWVMDFSDRNWSLKKTTELSAETAGFKGDAAWTGLYRDEADGGNFKWLKDNSNVDVTVKWFVLDPGNPPRNYAYIYGTTNDLYFRTYSPEAKHYHFCKAPVFVSTTAPTEGLPSQNWLQFSGFCYLLVKGSNGRNLTEACLTVRDETHLLTSLGHVSSRDGLGDGLLSKKLETQKDYRAQCRDCRNWEMPPGPDCTETRQTREFQ</sequence>
<protein>
    <submittedName>
        <fullName evidence="3">C-type lectin domain-containing protein</fullName>
    </submittedName>
</protein>
<evidence type="ECO:0000313" key="3">
    <source>
        <dbReference type="WBParaSite" id="maker-unitig_38560-snap-gene-0.2-mRNA-1"/>
    </source>
</evidence>
<dbReference type="InterPro" id="IPR016186">
    <property type="entry name" value="C-type_lectin-like/link_sf"/>
</dbReference>
<accession>A0A1I8FKE8</accession>
<dbReference type="InterPro" id="IPR016187">
    <property type="entry name" value="CTDL_fold"/>
</dbReference>
<dbReference type="InterPro" id="IPR050828">
    <property type="entry name" value="C-type_lectin/matrix_domain"/>
</dbReference>
<dbReference type="PANTHER" id="PTHR45710:SF26">
    <property type="entry name" value="RH26557P"/>
    <property type="match status" value="1"/>
</dbReference>
<feature type="domain" description="C-type lectin" evidence="1">
    <location>
        <begin position="145"/>
        <end position="295"/>
    </location>
</feature>
<dbReference type="PANTHER" id="PTHR45710">
    <property type="entry name" value="C-TYPE LECTIN DOMAIN-CONTAINING PROTEIN 180"/>
    <property type="match status" value="1"/>
</dbReference>
<reference evidence="3" key="1">
    <citation type="submission" date="2016-11" db="UniProtKB">
        <authorList>
            <consortium name="WormBaseParasite"/>
        </authorList>
    </citation>
    <scope>IDENTIFICATION</scope>
</reference>
<proteinExistence type="predicted"/>
<evidence type="ECO:0000259" key="1">
    <source>
        <dbReference type="SMART" id="SM00034"/>
    </source>
</evidence>
<dbReference type="AlphaFoldDB" id="A0A1I8FKE8"/>
<dbReference type="SMART" id="SM00034">
    <property type="entry name" value="CLECT"/>
    <property type="match status" value="1"/>
</dbReference>
<dbReference type="SUPFAM" id="SSF56436">
    <property type="entry name" value="C-type lectin-like"/>
    <property type="match status" value="1"/>
</dbReference>
<name>A0A1I8FKE8_9PLAT</name>